<proteinExistence type="predicted"/>
<feature type="domain" description="YagK/YfjJ C-terminal" evidence="1">
    <location>
        <begin position="145"/>
        <end position="292"/>
    </location>
</feature>
<evidence type="ECO:0000259" key="1">
    <source>
        <dbReference type="Pfam" id="PF11726"/>
    </source>
</evidence>
<gene>
    <name evidence="2" type="ORF">E6P75_04730</name>
</gene>
<comment type="caution">
    <text evidence="2">The sequence shown here is derived from an EMBL/GenBank/DDBJ whole genome shotgun (WGS) entry which is preliminary data.</text>
</comment>
<name>A0AAW6TAT8_FAUOS</name>
<evidence type="ECO:0000313" key="2">
    <source>
        <dbReference type="EMBL" id="MDI4509516.1"/>
    </source>
</evidence>
<sequence>MDELISFILSIIEEVNMSTIKLVNLKKLHQLELFVHQIVILKNNLNIKLLTKLLNHYYEVLYIEGLNDDLLSIPIKILRNSVLKIRANFDSDSDSDFEWDEEQTRNLITEILHFRKEIISYDTKYREQEKLNKKSLLAYVEQLSNHYARLLVIRIDLFYNFSVQATENLTLNDFVNDFKKLRELLSNKKTCFDGLQGYAWAIEQGVDKGLHCHLLLVYDGSKHQNDSGLGLQVGNKWLSITNGNGAFFLCNTAERKAKFLSTGSLGIGMIFRNNPQSVNNLLQVASYLVNPEKKYQHPVANLGGLRTFGKGEFRVKWRRGIK</sequence>
<dbReference type="InterPro" id="IPR057271">
    <property type="entry name" value="YagK_YfjJ_C"/>
</dbReference>
<dbReference type="EMBL" id="SSCJ01000003">
    <property type="protein sequence ID" value="MDI4509516.1"/>
    <property type="molecule type" value="Genomic_DNA"/>
</dbReference>
<protein>
    <submittedName>
        <fullName evidence="2">Inovirus Gp2 family protein</fullName>
    </submittedName>
</protein>
<dbReference type="AlphaFoldDB" id="A0AAW6TAT8"/>
<dbReference type="Pfam" id="PF11726">
    <property type="entry name" value="YagK_YfjJ_C"/>
    <property type="match status" value="1"/>
</dbReference>
<organism evidence="2">
    <name type="scientific">Faucicola osloensis</name>
    <name type="common">Moraxella osloensis</name>
    <dbReference type="NCBI Taxonomy" id="34062"/>
    <lineage>
        <taxon>Bacteria</taxon>
        <taxon>Pseudomonadati</taxon>
        <taxon>Pseudomonadota</taxon>
        <taxon>Gammaproteobacteria</taxon>
        <taxon>Moraxellales</taxon>
        <taxon>Moraxellaceae</taxon>
        <taxon>Faucicola</taxon>
    </lineage>
</organism>
<accession>A0AAW6TAT8</accession>
<reference evidence="2" key="1">
    <citation type="submission" date="2019-04" db="EMBL/GenBank/DDBJ databases">
        <title>Moraxella osloensis CCUG 73412, isolated from corneal scrapings as causative agent of keratitis.</title>
        <authorList>
            <person name="Connolly G."/>
            <person name="Jaen-Luchoro D."/>
            <person name="Pinyeiro-Iglesias B."/>
            <person name="Curry A."/>
            <person name="Knowles S."/>
            <person name="Moore E.R.B."/>
        </authorList>
    </citation>
    <scope>NUCLEOTIDE SEQUENCE</scope>
    <source>
        <strain evidence="2">CCUG 73412</strain>
    </source>
</reference>